<dbReference type="PROSITE" id="PS51352">
    <property type="entry name" value="THIOREDOXIN_2"/>
    <property type="match status" value="1"/>
</dbReference>
<dbReference type="AlphaFoldDB" id="A0ABD3R9P0"/>
<evidence type="ECO:0000259" key="4">
    <source>
        <dbReference type="PROSITE" id="PS51352"/>
    </source>
</evidence>
<dbReference type="InterPro" id="IPR013766">
    <property type="entry name" value="Thioredoxin_domain"/>
</dbReference>
<evidence type="ECO:0000313" key="6">
    <source>
        <dbReference type="Proteomes" id="UP001530400"/>
    </source>
</evidence>
<dbReference type="PANTHER" id="PTHR12143:SF19">
    <property type="entry name" value="PEPTIDE-N(4)-(N-ACETYL-BETA-GLUCOSAMINYL)ASPARAGINE AMIDASE"/>
    <property type="match status" value="1"/>
</dbReference>
<gene>
    <name evidence="5" type="ORF">ACHAWO_000036</name>
</gene>
<dbReference type="InterPro" id="IPR036249">
    <property type="entry name" value="Thioredoxin-like_sf"/>
</dbReference>
<dbReference type="InterPro" id="IPR038765">
    <property type="entry name" value="Papain-like_cys_pep_sf"/>
</dbReference>
<dbReference type="Gene3D" id="2.20.25.10">
    <property type="match status" value="1"/>
</dbReference>
<evidence type="ECO:0000256" key="2">
    <source>
        <dbReference type="ARBA" id="ARBA00022723"/>
    </source>
</evidence>
<dbReference type="EMBL" id="JALLPJ020000010">
    <property type="protein sequence ID" value="KAL3805215.1"/>
    <property type="molecule type" value="Genomic_DNA"/>
</dbReference>
<evidence type="ECO:0000313" key="5">
    <source>
        <dbReference type="EMBL" id="KAL3805215.1"/>
    </source>
</evidence>
<dbReference type="SMART" id="SM00460">
    <property type="entry name" value="TGc"/>
    <property type="match status" value="1"/>
</dbReference>
<keyword evidence="3" id="KW-0862">Zinc</keyword>
<dbReference type="Gene3D" id="3.40.30.10">
    <property type="entry name" value="Glutaredoxin"/>
    <property type="match status" value="1"/>
</dbReference>
<feature type="domain" description="Thioredoxin" evidence="4">
    <location>
        <begin position="688"/>
        <end position="821"/>
    </location>
</feature>
<protein>
    <recommendedName>
        <fullName evidence="4">Thioredoxin domain-containing protein</fullName>
    </recommendedName>
</protein>
<dbReference type="InterPro" id="IPR012336">
    <property type="entry name" value="Thioredoxin-like_fold"/>
</dbReference>
<dbReference type="Proteomes" id="UP001530400">
    <property type="component" value="Unassembled WGS sequence"/>
</dbReference>
<dbReference type="Gene3D" id="3.10.620.30">
    <property type="match status" value="1"/>
</dbReference>
<name>A0ABD3R9P0_9STRA</name>
<dbReference type="InterPro" id="IPR002931">
    <property type="entry name" value="Transglutaminase-like"/>
</dbReference>
<comment type="similarity">
    <text evidence="1">Belongs to the transglutaminase-like superfamily. PNGase family.</text>
</comment>
<evidence type="ECO:0000256" key="3">
    <source>
        <dbReference type="ARBA" id="ARBA00022833"/>
    </source>
</evidence>
<dbReference type="SUPFAM" id="SSF52833">
    <property type="entry name" value="Thioredoxin-like"/>
    <property type="match status" value="1"/>
</dbReference>
<dbReference type="GO" id="GO:0046872">
    <property type="term" value="F:metal ion binding"/>
    <property type="evidence" value="ECO:0007669"/>
    <property type="project" value="UniProtKB-KW"/>
</dbReference>
<accession>A0ABD3R9P0</accession>
<dbReference type="Pfam" id="PF13905">
    <property type="entry name" value="Thioredoxin_8"/>
    <property type="match status" value="1"/>
</dbReference>
<dbReference type="PANTHER" id="PTHR12143">
    <property type="entry name" value="PEPTIDE N-GLYCANASE PNGASE -RELATED"/>
    <property type="match status" value="1"/>
</dbReference>
<keyword evidence="6" id="KW-1185">Reference proteome</keyword>
<organism evidence="5 6">
    <name type="scientific">Cyclotella atomus</name>
    <dbReference type="NCBI Taxonomy" id="382360"/>
    <lineage>
        <taxon>Eukaryota</taxon>
        <taxon>Sar</taxon>
        <taxon>Stramenopiles</taxon>
        <taxon>Ochrophyta</taxon>
        <taxon>Bacillariophyta</taxon>
        <taxon>Coscinodiscophyceae</taxon>
        <taxon>Thalassiosirophycidae</taxon>
        <taxon>Stephanodiscales</taxon>
        <taxon>Stephanodiscaceae</taxon>
        <taxon>Cyclotella</taxon>
    </lineage>
</organism>
<sequence>MSLHARIESAIRTAKQWESDPALLTEIRASIPFDDLVPEQCDPIKQRCDSFLSTTADSAANEDDETKEAKLQLRTSLQRPDDTSYEGDDLLLKRLTLYFKREVMTWVNSPPCVNPNCTGNEDGKLMKNEGVRGPVTEEEKGGGAGRVESDEYDFLCCPVWMDWICTHVRNAKHPQRSPASNSPRSLFSSRRGRCGKYANLFGTYCRAVGFDTRYCLDLTDHVWVEVWSVRMGKWIHADSCEGLIDRPNMYEQGWGKKLSYVIGATHDSVTDITKRYTRKFHTDDFQTRRREYSPDEPTSDRAFYQMNSTIMQMSNVAKSRLEELERRGRVEDKFFGLVQSSGVWDNDYKEGRISGSYAWKSVRGELGNQKKSDDNESKEETNEEASFVVESFYPAPHRSGVLSIFVQHPSMSSHECIIVNGVPCAAILASGTSIVVVDELSGCILQCRAFSCWSSVGAFVDTVPDGRIIAIASNISSVDVDQTTAKYLQRVGGLVNDTKPSPDPLMFIGQIGYYPKWSTCVNTTDVTKSVNVTIQLDNSSSLATKLRSERNTTPAVVLTRLPETVMPLKTQMGASEYQKRVAFEAFMKQDNDAKSAVVGYTTRPETPVYLIGNKSFPIRSAGGSAADTGSNNANWTTYHYLPEALVADDDVITNGIGKASSKSSNPAMFDIPVADDYFMGLLGGEILTKTGTSSPSVTNTVDAIENTRLVALYFSAHWCGPCRGFTPMLIEFYNHLKEEVAPTHGLEVVFVSSDRNEAKFQQYYGNMPFKAVPFANRGLAQQLKSVFGVQGIPSLVVLDTLSGRIVVSPEVSRREVHQACNMGEQAIERLFNSWLDQVPEESKAMLDILALSCEESAAKDFSADDTDRGNSKANEYLIRKKTTINSEDSAEVIKRLFTELVATGMSPNEAAAEAIKRSTHQSFILTEGTLKGSHNNDSFAIAATSIENAADTMLQLNNNEAAKFASVVTTAKKYITNVQKDPPNHRLGHSDLATRCLIKSLRLLEVLSC</sequence>
<dbReference type="SUPFAM" id="SSF54001">
    <property type="entry name" value="Cysteine proteinases"/>
    <property type="match status" value="1"/>
</dbReference>
<comment type="caution">
    <text evidence="5">The sequence shown here is derived from an EMBL/GenBank/DDBJ whole genome shotgun (WGS) entry which is preliminary data.</text>
</comment>
<proteinExistence type="inferred from homology"/>
<dbReference type="InterPro" id="IPR050883">
    <property type="entry name" value="PNGase"/>
</dbReference>
<keyword evidence="2" id="KW-0479">Metal-binding</keyword>
<evidence type="ECO:0000256" key="1">
    <source>
        <dbReference type="ARBA" id="ARBA00009390"/>
    </source>
</evidence>
<reference evidence="5 6" key="1">
    <citation type="submission" date="2024-10" db="EMBL/GenBank/DDBJ databases">
        <title>Updated reference genomes for cyclostephanoid diatoms.</title>
        <authorList>
            <person name="Roberts W.R."/>
            <person name="Alverson A.J."/>
        </authorList>
    </citation>
    <scope>NUCLEOTIDE SEQUENCE [LARGE SCALE GENOMIC DNA]</scope>
    <source>
        <strain evidence="5 6">AJA010-31</strain>
    </source>
</reference>
<dbReference type="Pfam" id="PF01841">
    <property type="entry name" value="Transglut_core"/>
    <property type="match status" value="1"/>
</dbReference>